<keyword evidence="3" id="KW-1185">Reference proteome</keyword>
<protein>
    <recommendedName>
        <fullName evidence="1">Transposase IS4-like domain-containing protein</fullName>
    </recommendedName>
</protein>
<proteinExistence type="predicted"/>
<evidence type="ECO:0000313" key="2">
    <source>
        <dbReference type="EMBL" id="GAA3575798.1"/>
    </source>
</evidence>
<dbReference type="EMBL" id="BAABCY010000070">
    <property type="protein sequence ID" value="GAA3575798.1"/>
    <property type="molecule type" value="Genomic_DNA"/>
</dbReference>
<dbReference type="Pfam" id="PF01609">
    <property type="entry name" value="DDE_Tnp_1"/>
    <property type="match status" value="1"/>
</dbReference>
<dbReference type="InterPro" id="IPR002559">
    <property type="entry name" value="Transposase_11"/>
</dbReference>
<accession>A0ABP6Y1J4</accession>
<evidence type="ECO:0000259" key="1">
    <source>
        <dbReference type="Pfam" id="PF01609"/>
    </source>
</evidence>
<dbReference type="Proteomes" id="UP001500954">
    <property type="component" value="Unassembled WGS sequence"/>
</dbReference>
<evidence type="ECO:0000313" key="3">
    <source>
        <dbReference type="Proteomes" id="UP001500954"/>
    </source>
</evidence>
<reference evidence="3" key="1">
    <citation type="journal article" date="2019" name="Int. J. Syst. Evol. Microbiol.">
        <title>The Global Catalogue of Microorganisms (GCM) 10K type strain sequencing project: providing services to taxonomists for standard genome sequencing and annotation.</title>
        <authorList>
            <consortium name="The Broad Institute Genomics Platform"/>
            <consortium name="The Broad Institute Genome Sequencing Center for Infectious Disease"/>
            <person name="Wu L."/>
            <person name="Ma J."/>
        </authorList>
    </citation>
    <scope>NUCLEOTIDE SEQUENCE [LARGE SCALE GENOMIC DNA]</scope>
    <source>
        <strain evidence="3">JCM 17111</strain>
    </source>
</reference>
<feature type="domain" description="Transposase IS4-like" evidence="1">
    <location>
        <begin position="66"/>
        <end position="157"/>
    </location>
</feature>
<name>A0ABP6Y1J4_9FLAO</name>
<sequence length="158" mass="18510">MLNRLLHTEVTRADNALRKIFNWKQTPGQDAYKHYFKTFDQSINQNVSKHFFTWFFQNINIDHFTLDIDSTIMTRYGSQLGAKKGYNPKKKDRISHHLLIAFVGELRMVANFWLRSGNSSSVNNFTDFLAETLSIFSDKKIGLVRLDLGFCQKDVFDY</sequence>
<gene>
    <name evidence="2" type="ORF">GCM10022395_26010</name>
</gene>
<comment type="caution">
    <text evidence="2">The sequence shown here is derived from an EMBL/GenBank/DDBJ whole genome shotgun (WGS) entry which is preliminary data.</text>
</comment>
<organism evidence="2 3">
    <name type="scientific">Snuella lapsa</name>
    <dbReference type="NCBI Taxonomy" id="870481"/>
    <lineage>
        <taxon>Bacteria</taxon>
        <taxon>Pseudomonadati</taxon>
        <taxon>Bacteroidota</taxon>
        <taxon>Flavobacteriia</taxon>
        <taxon>Flavobacteriales</taxon>
        <taxon>Flavobacteriaceae</taxon>
        <taxon>Snuella</taxon>
    </lineage>
</organism>